<dbReference type="GO" id="GO:0016020">
    <property type="term" value="C:membrane"/>
    <property type="evidence" value="ECO:0007669"/>
    <property type="project" value="UniProtKB-SubCell"/>
</dbReference>
<reference evidence="8 9" key="1">
    <citation type="journal article" date="2011" name="Science">
        <title>The Selaginella genome identifies genetic changes associated with the evolution of vascular plants.</title>
        <authorList>
            <person name="Banks J.A."/>
            <person name="Nishiyama T."/>
            <person name="Hasebe M."/>
            <person name="Bowman J.L."/>
            <person name="Gribskov M."/>
            <person name="dePamphilis C."/>
            <person name="Albert V.A."/>
            <person name="Aono N."/>
            <person name="Aoyama T."/>
            <person name="Ambrose B.A."/>
            <person name="Ashton N.W."/>
            <person name="Axtell M.J."/>
            <person name="Barker E."/>
            <person name="Barker M.S."/>
            <person name="Bennetzen J.L."/>
            <person name="Bonawitz N.D."/>
            <person name="Chapple C."/>
            <person name="Cheng C."/>
            <person name="Correa L.G."/>
            <person name="Dacre M."/>
            <person name="DeBarry J."/>
            <person name="Dreyer I."/>
            <person name="Elias M."/>
            <person name="Engstrom E.M."/>
            <person name="Estelle M."/>
            <person name="Feng L."/>
            <person name="Finet C."/>
            <person name="Floyd S.K."/>
            <person name="Frommer W.B."/>
            <person name="Fujita T."/>
            <person name="Gramzow L."/>
            <person name="Gutensohn M."/>
            <person name="Harholt J."/>
            <person name="Hattori M."/>
            <person name="Heyl A."/>
            <person name="Hirai T."/>
            <person name="Hiwatashi Y."/>
            <person name="Ishikawa M."/>
            <person name="Iwata M."/>
            <person name="Karol K.G."/>
            <person name="Koehler B."/>
            <person name="Kolukisaoglu U."/>
            <person name="Kubo M."/>
            <person name="Kurata T."/>
            <person name="Lalonde S."/>
            <person name="Li K."/>
            <person name="Li Y."/>
            <person name="Litt A."/>
            <person name="Lyons E."/>
            <person name="Manning G."/>
            <person name="Maruyama T."/>
            <person name="Michael T.P."/>
            <person name="Mikami K."/>
            <person name="Miyazaki S."/>
            <person name="Morinaga S."/>
            <person name="Murata T."/>
            <person name="Mueller-Roeber B."/>
            <person name="Nelson D.R."/>
            <person name="Obara M."/>
            <person name="Oguri Y."/>
            <person name="Olmstead R.G."/>
            <person name="Onodera N."/>
            <person name="Petersen B.L."/>
            <person name="Pils B."/>
            <person name="Prigge M."/>
            <person name="Rensing S.A."/>
            <person name="Riano-Pachon D.M."/>
            <person name="Roberts A.W."/>
            <person name="Sato Y."/>
            <person name="Scheller H.V."/>
            <person name="Schulz B."/>
            <person name="Schulz C."/>
            <person name="Shakirov E.V."/>
            <person name="Shibagaki N."/>
            <person name="Shinohara N."/>
            <person name="Shippen D.E."/>
            <person name="Soerensen I."/>
            <person name="Sotooka R."/>
            <person name="Sugimoto N."/>
            <person name="Sugita M."/>
            <person name="Sumikawa N."/>
            <person name="Tanurdzic M."/>
            <person name="Theissen G."/>
            <person name="Ulvskov P."/>
            <person name="Wakazuki S."/>
            <person name="Weng J.K."/>
            <person name="Willats W.W."/>
            <person name="Wipf D."/>
            <person name="Wolf P.G."/>
            <person name="Yang L."/>
            <person name="Zimmer A.D."/>
            <person name="Zhu Q."/>
            <person name="Mitros T."/>
            <person name="Hellsten U."/>
            <person name="Loque D."/>
            <person name="Otillar R."/>
            <person name="Salamov A."/>
            <person name="Schmutz J."/>
            <person name="Shapiro H."/>
            <person name="Lindquist E."/>
            <person name="Lucas S."/>
            <person name="Rokhsar D."/>
            <person name="Grigoriev I.V."/>
        </authorList>
    </citation>
    <scope>NUCLEOTIDE SEQUENCE [LARGE SCALE GENOMIC DNA]</scope>
</reference>
<dbReference type="PIRSF" id="PIRSF000654">
    <property type="entry name" value="Integrin-linked_kinase"/>
    <property type="match status" value="1"/>
</dbReference>
<keyword evidence="4" id="KW-0472">Membrane</keyword>
<evidence type="ECO:0000313" key="7">
    <source>
        <dbReference type="EMBL" id="EFJ07060.1"/>
    </source>
</evidence>
<evidence type="ECO:0000256" key="1">
    <source>
        <dbReference type="ARBA" id="ARBA00004370"/>
    </source>
</evidence>
<dbReference type="OMA" id="CTEHEQY"/>
<dbReference type="Pfam" id="PF07714">
    <property type="entry name" value="PK_Tyr_Ser-Thr"/>
    <property type="match status" value="1"/>
</dbReference>
<evidence type="ECO:0000313" key="9">
    <source>
        <dbReference type="Proteomes" id="UP000001514"/>
    </source>
</evidence>
<feature type="domain" description="Protein kinase" evidence="6">
    <location>
        <begin position="33"/>
        <end position="310"/>
    </location>
</feature>
<keyword evidence="2" id="KW-0812">Transmembrane</keyword>
<protein>
    <recommendedName>
        <fullName evidence="6">Protein kinase domain-containing protein</fullName>
    </recommendedName>
</protein>
<dbReference type="SUPFAM" id="SSF56112">
    <property type="entry name" value="Protein kinase-like (PK-like)"/>
    <property type="match status" value="1"/>
</dbReference>
<dbReference type="EMBL" id="GL377608">
    <property type="protein sequence ID" value="EFJ18843.1"/>
    <property type="molecule type" value="Genomic_DNA"/>
</dbReference>
<dbReference type="FunFam" id="1.10.510.10:FF:000095">
    <property type="entry name" value="protein STRUBBELIG-RECEPTOR FAMILY 8"/>
    <property type="match status" value="1"/>
</dbReference>
<evidence type="ECO:0000313" key="8">
    <source>
        <dbReference type="EMBL" id="EFJ18843.1"/>
    </source>
</evidence>
<evidence type="ECO:0000256" key="5">
    <source>
        <dbReference type="SAM" id="MobiDB-lite"/>
    </source>
</evidence>
<dbReference type="PANTHER" id="PTHR47985:SF44">
    <property type="entry name" value="SERINE_THREONINE-PROTEIN KINASE PBS1"/>
    <property type="match status" value="1"/>
</dbReference>
<dbReference type="InParanoid" id="D8S9M5"/>
<dbReference type="FunFam" id="3.30.200.20:FF:000125">
    <property type="entry name" value="Protein STRUBBELIG-RECEPTOR FAMILY 8"/>
    <property type="match status" value="1"/>
</dbReference>
<dbReference type="GO" id="GO:0004674">
    <property type="term" value="F:protein serine/threonine kinase activity"/>
    <property type="evidence" value="ECO:0007669"/>
    <property type="project" value="UniProtKB-KW"/>
</dbReference>
<dbReference type="OrthoDB" id="1055097at2759"/>
<sequence length="343" mass="38026">MKSITPTPGKASKLQIAVPAISIAELQAATNSFSQENLVGEGALGRVYRAEIDDKIVAVKKLDTSAPMVQNEDEFIKVVSNLARLRHSNITELVGYCTEHSQRLLVYDFVEYGTLFEVLHCSDESSRRLSWNQRVKIALGAARALEYLHEVYHPAIVHRNFKSVNILLDEELNPRVSDCGLAALAPYGAERQVSSQMLVSFGYSAPEFAMSGVYTVKSDVYSFGVVMLELLTGRKSLDSSRSRAEQSLVRWAVPQLHDIDALSRMVDPALKGIYPAKSLSRFADIISSCVQPEPEFRPPMSEVVQALVRLMQRASLSKRRLTADDLGSSQRSLDRYEPSDSSA</sequence>
<evidence type="ECO:0000256" key="3">
    <source>
        <dbReference type="ARBA" id="ARBA00022989"/>
    </source>
</evidence>
<evidence type="ECO:0000256" key="2">
    <source>
        <dbReference type="ARBA" id="ARBA00022692"/>
    </source>
</evidence>
<evidence type="ECO:0000256" key="4">
    <source>
        <dbReference type="ARBA" id="ARBA00023136"/>
    </source>
</evidence>
<proteinExistence type="predicted"/>
<dbReference type="PROSITE" id="PS50011">
    <property type="entry name" value="PROTEIN_KINASE_DOM"/>
    <property type="match status" value="1"/>
</dbReference>
<comment type="subcellular location">
    <subcellularLocation>
        <location evidence="1">Membrane</location>
    </subcellularLocation>
</comment>
<dbReference type="PANTHER" id="PTHR47985">
    <property type="entry name" value="OS07G0668900 PROTEIN"/>
    <property type="match status" value="1"/>
</dbReference>
<name>D8S9M5_SELML</name>
<dbReference type="Gene3D" id="3.30.200.20">
    <property type="entry name" value="Phosphorylase Kinase, domain 1"/>
    <property type="match status" value="1"/>
</dbReference>
<dbReference type="AlphaFoldDB" id="D8S9M5"/>
<feature type="region of interest" description="Disordered" evidence="5">
    <location>
        <begin position="321"/>
        <end position="343"/>
    </location>
</feature>
<dbReference type="Gene3D" id="1.10.510.10">
    <property type="entry name" value="Transferase(Phosphotransferase) domain 1"/>
    <property type="match status" value="1"/>
</dbReference>
<organism evidence="9">
    <name type="scientific">Selaginella moellendorffii</name>
    <name type="common">Spikemoss</name>
    <dbReference type="NCBI Taxonomy" id="88036"/>
    <lineage>
        <taxon>Eukaryota</taxon>
        <taxon>Viridiplantae</taxon>
        <taxon>Streptophyta</taxon>
        <taxon>Embryophyta</taxon>
        <taxon>Tracheophyta</taxon>
        <taxon>Lycopodiopsida</taxon>
        <taxon>Selaginellales</taxon>
        <taxon>Selaginellaceae</taxon>
        <taxon>Selaginella</taxon>
    </lineage>
</organism>
<dbReference type="InterPro" id="IPR011009">
    <property type="entry name" value="Kinase-like_dom_sf"/>
</dbReference>
<dbReference type="Gramene" id="EFJ07060">
    <property type="protein sequence ID" value="EFJ07060"/>
    <property type="gene ID" value="SELMODRAFT_186440"/>
</dbReference>
<evidence type="ECO:0000259" key="6">
    <source>
        <dbReference type="PROSITE" id="PS50011"/>
    </source>
</evidence>
<dbReference type="InterPro" id="IPR001245">
    <property type="entry name" value="Ser-Thr/Tyr_kinase_cat_dom"/>
</dbReference>
<keyword evidence="9" id="KW-1185">Reference proteome</keyword>
<dbReference type="KEGG" id="smo:SELMODRAFT_112070"/>
<dbReference type="InterPro" id="IPR000719">
    <property type="entry name" value="Prot_kinase_dom"/>
</dbReference>
<gene>
    <name evidence="8" type="ORF">SELMODRAFT_112070</name>
    <name evidence="7" type="ORF">SELMODRAFT_186440</name>
</gene>
<feature type="compositionally biased region" description="Basic and acidic residues" evidence="5">
    <location>
        <begin position="332"/>
        <end position="343"/>
    </location>
</feature>
<dbReference type="EMBL" id="GL377690">
    <property type="protein sequence ID" value="EFJ07060.1"/>
    <property type="molecule type" value="Genomic_DNA"/>
</dbReference>
<keyword evidence="3" id="KW-1133">Transmembrane helix</keyword>
<dbReference type="Proteomes" id="UP000001514">
    <property type="component" value="Unassembled WGS sequence"/>
</dbReference>
<dbReference type="eggNOG" id="KOG1187">
    <property type="taxonomic scope" value="Eukaryota"/>
</dbReference>
<dbReference type="GO" id="GO:0005524">
    <property type="term" value="F:ATP binding"/>
    <property type="evidence" value="ECO:0007669"/>
    <property type="project" value="InterPro"/>
</dbReference>
<dbReference type="GO" id="GO:0004672">
    <property type="term" value="F:protein kinase activity"/>
    <property type="evidence" value="ECO:0000318"/>
    <property type="project" value="GO_Central"/>
</dbReference>
<dbReference type="Gramene" id="EFJ18843">
    <property type="protein sequence ID" value="EFJ18843"/>
    <property type="gene ID" value="SELMODRAFT_112070"/>
</dbReference>
<accession>D8S9M5</accession>
<dbReference type="HOGENOM" id="CLU_000288_21_4_1"/>
<dbReference type="KEGG" id="smo:SELMODRAFT_186440"/>